<dbReference type="Pfam" id="PF17919">
    <property type="entry name" value="RT_RNaseH_2"/>
    <property type="match status" value="1"/>
</dbReference>
<dbReference type="Pfam" id="PF17921">
    <property type="entry name" value="Integrase_H2C2"/>
    <property type="match status" value="1"/>
</dbReference>
<protein>
    <submittedName>
        <fullName evidence="3">Uncharacterized protein</fullName>
    </submittedName>
</protein>
<dbReference type="GO" id="GO:0003676">
    <property type="term" value="F:nucleic acid binding"/>
    <property type="evidence" value="ECO:0007669"/>
    <property type="project" value="InterPro"/>
</dbReference>
<accession>A0AAP0CD66</accession>
<dbReference type="EMBL" id="JBCNJP010000025">
    <property type="protein sequence ID" value="KAK9054280.1"/>
    <property type="molecule type" value="Genomic_DNA"/>
</dbReference>
<dbReference type="InterPro" id="IPR012337">
    <property type="entry name" value="RNaseH-like_sf"/>
</dbReference>
<feature type="domain" description="Integrase catalytic" evidence="2">
    <location>
        <begin position="625"/>
        <end position="784"/>
    </location>
</feature>
<evidence type="ECO:0000259" key="1">
    <source>
        <dbReference type="PROSITE" id="PS50879"/>
    </source>
</evidence>
<dbReference type="InterPro" id="IPR001584">
    <property type="entry name" value="Integrase_cat-core"/>
</dbReference>
<reference evidence="3 4" key="1">
    <citation type="submission" date="2024-04" db="EMBL/GenBank/DDBJ databases">
        <title>The reference genome of an endangered Asteraceae, Deinandra increscens subsp. villosa, native to the Central Coast of California.</title>
        <authorList>
            <person name="Guilliams M."/>
            <person name="Hasenstab-Lehman K."/>
            <person name="Meyer R."/>
            <person name="Mcevoy S."/>
        </authorList>
    </citation>
    <scope>NUCLEOTIDE SEQUENCE [LARGE SCALE GENOMIC DNA]</scope>
    <source>
        <tissue evidence="3">Leaf</tissue>
    </source>
</reference>
<dbReference type="GO" id="GO:0015074">
    <property type="term" value="P:DNA integration"/>
    <property type="evidence" value="ECO:0007669"/>
    <property type="project" value="InterPro"/>
</dbReference>
<dbReference type="SUPFAM" id="SSF53098">
    <property type="entry name" value="Ribonuclease H-like"/>
    <property type="match status" value="2"/>
</dbReference>
<dbReference type="CDD" id="cd01647">
    <property type="entry name" value="RT_LTR"/>
    <property type="match status" value="1"/>
</dbReference>
<dbReference type="InterPro" id="IPR043128">
    <property type="entry name" value="Rev_trsase/Diguanyl_cyclase"/>
</dbReference>
<dbReference type="PANTHER" id="PTHR48475:SF2">
    <property type="entry name" value="RIBONUCLEASE H"/>
    <property type="match status" value="1"/>
</dbReference>
<gene>
    <name evidence="3" type="ORF">SSX86_025358</name>
</gene>
<dbReference type="Gene3D" id="3.30.420.10">
    <property type="entry name" value="Ribonuclease H-like superfamily/Ribonuclease H"/>
    <property type="match status" value="2"/>
</dbReference>
<name>A0AAP0CD66_9ASTR</name>
<dbReference type="Pfam" id="PF13456">
    <property type="entry name" value="RVT_3"/>
    <property type="match status" value="1"/>
</dbReference>
<dbReference type="SUPFAM" id="SSF56672">
    <property type="entry name" value="DNA/RNA polymerases"/>
    <property type="match status" value="1"/>
</dbReference>
<dbReference type="InterPro" id="IPR000477">
    <property type="entry name" value="RT_dom"/>
</dbReference>
<dbReference type="PANTHER" id="PTHR48475">
    <property type="entry name" value="RIBONUCLEASE H"/>
    <property type="match status" value="1"/>
</dbReference>
<evidence type="ECO:0000313" key="4">
    <source>
        <dbReference type="Proteomes" id="UP001408789"/>
    </source>
</evidence>
<dbReference type="Pfam" id="PF00078">
    <property type="entry name" value="RVT_1"/>
    <property type="match status" value="1"/>
</dbReference>
<dbReference type="PROSITE" id="PS50879">
    <property type="entry name" value="RNASE_H_1"/>
    <property type="match status" value="1"/>
</dbReference>
<feature type="domain" description="RNase H type-1" evidence="1">
    <location>
        <begin position="340"/>
        <end position="469"/>
    </location>
</feature>
<dbReference type="Gene3D" id="3.30.70.270">
    <property type="match status" value="2"/>
</dbReference>
<dbReference type="InterPro" id="IPR043502">
    <property type="entry name" value="DNA/RNA_pol_sf"/>
</dbReference>
<dbReference type="InterPro" id="IPR041577">
    <property type="entry name" value="RT_RNaseH_2"/>
</dbReference>
<dbReference type="GO" id="GO:0004523">
    <property type="term" value="F:RNA-DNA hybrid ribonuclease activity"/>
    <property type="evidence" value="ECO:0007669"/>
    <property type="project" value="InterPro"/>
</dbReference>
<dbReference type="InterPro" id="IPR036397">
    <property type="entry name" value="RNaseH_sf"/>
</dbReference>
<proteinExistence type="predicted"/>
<dbReference type="InterPro" id="IPR002156">
    <property type="entry name" value="RNaseH_domain"/>
</dbReference>
<dbReference type="Proteomes" id="UP001408789">
    <property type="component" value="Unassembled WGS sequence"/>
</dbReference>
<dbReference type="InterPro" id="IPR041588">
    <property type="entry name" value="Integrase_H2C2"/>
</dbReference>
<dbReference type="Gene3D" id="1.10.340.70">
    <property type="match status" value="1"/>
</dbReference>
<dbReference type="AlphaFoldDB" id="A0AAP0CD66"/>
<dbReference type="Pfam" id="PF00665">
    <property type="entry name" value="rve"/>
    <property type="match status" value="1"/>
</dbReference>
<dbReference type="PROSITE" id="PS50994">
    <property type="entry name" value="INTEGRASE"/>
    <property type="match status" value="1"/>
</dbReference>
<keyword evidence="4" id="KW-1185">Reference proteome</keyword>
<organism evidence="3 4">
    <name type="scientific">Deinandra increscens subsp. villosa</name>
    <dbReference type="NCBI Taxonomy" id="3103831"/>
    <lineage>
        <taxon>Eukaryota</taxon>
        <taxon>Viridiplantae</taxon>
        <taxon>Streptophyta</taxon>
        <taxon>Embryophyta</taxon>
        <taxon>Tracheophyta</taxon>
        <taxon>Spermatophyta</taxon>
        <taxon>Magnoliopsida</taxon>
        <taxon>eudicotyledons</taxon>
        <taxon>Gunneridae</taxon>
        <taxon>Pentapetalae</taxon>
        <taxon>asterids</taxon>
        <taxon>campanulids</taxon>
        <taxon>Asterales</taxon>
        <taxon>Asteraceae</taxon>
        <taxon>Asteroideae</taxon>
        <taxon>Heliantheae alliance</taxon>
        <taxon>Madieae</taxon>
        <taxon>Madiinae</taxon>
        <taxon>Deinandra</taxon>
    </lineage>
</organism>
<dbReference type="CDD" id="cd09279">
    <property type="entry name" value="RNase_HI_like"/>
    <property type="match status" value="1"/>
</dbReference>
<sequence>MAEIDEEKTAFHADKGTFCYTKMSFGLKNAGATYQRLIDKVFKEQIGRNMEAYVDDLVIKSQTEDTLLNDIQETFANLRAANMKLNPAKCSFGMKQGKFLGHVVADQNIMANPAKVKAILDMRSPQSLKELQCLNGRLAALHRFVSKLAEKSAPFFEVLKRCTDKEDFLWTEEAEAAFQALKRTLAELPSLTAPEAGEEVILYLAVGEKVLSSVLCAERRDKQIPMYFVSRTMADPETRYSKLEKLLLALVHTTRRLRRYFQAYRVCVLTNYPLREIVQRPETSGRFAKWAIELGELDLKFRPRTAIKGQVLADFITELDSKETEQESPATPMLPPAVTSSDAWTLYTDGASSKDGSGAGLVLIDPCGVEVTYAIRLEFPSTNNESEYEALLAGLRLAKKMGVRKLSARVDSLLVANQVKGEFEIREAALQKYADCVKAIASSFLEFEIIQIPRGQNKKADALSKLASLAFAHLTKQIPVEVITTPMGEPMEVNDVNTQTDSWMTPFVRYLTDGTTPTSNQEANKLRLQAVNYTLKDGRLYRTAYLQPLLRCLTEDEGLYVIQEFHRGICGTHSGPRSIVTRMLNTGFYWPTMYSDAEKEIRKCRGCQVHASVQRVPKREMIPVTSPWPFHKWAIDIVGPFPEAPGKIKFLVVAVDYFTKWVEARPLATITGKQMINFVWENICCRFGLPGKIVSDNGKQFAENPFRAWCKELQIIQIFTSVAHPQSNGQVERTNRSIVTGIKARLGAEGKNWVRELPSVVWAMRTTERTSHGHTPFSLTYGTEAVIPAEIGMPSQRILEMNEETNDTELLVNLSLTEERRNMAAINEARYKKKIEGYYNAKVKPATFRPGDFVFRNNEASRQEKQGKLGPNWEGPYQIREAHQKGSYKLATLDGKAVPRHWNGMQLKKCYI</sequence>
<comment type="caution">
    <text evidence="3">The sequence shown here is derived from an EMBL/GenBank/DDBJ whole genome shotgun (WGS) entry which is preliminary data.</text>
</comment>
<evidence type="ECO:0000313" key="3">
    <source>
        <dbReference type="EMBL" id="KAK9054280.1"/>
    </source>
</evidence>
<evidence type="ECO:0000259" key="2">
    <source>
        <dbReference type="PROSITE" id="PS50994"/>
    </source>
</evidence>